<dbReference type="EMBL" id="JANFYS010000021">
    <property type="protein sequence ID" value="MCQ4770893.1"/>
    <property type="molecule type" value="Genomic_DNA"/>
</dbReference>
<reference evidence="2" key="1">
    <citation type="submission" date="2022-06" db="EMBL/GenBank/DDBJ databases">
        <title>Isolation of gut microbiota from human fecal samples.</title>
        <authorList>
            <person name="Pamer E.G."/>
            <person name="Barat B."/>
            <person name="Waligurski E."/>
            <person name="Medina S."/>
            <person name="Paddock L."/>
            <person name="Mostad J."/>
        </authorList>
    </citation>
    <scope>NUCLEOTIDE SEQUENCE</scope>
    <source>
        <strain evidence="2">DFI.9.91</strain>
    </source>
</reference>
<name>A0AAW5JTF3_9FIRM</name>
<protein>
    <submittedName>
        <fullName evidence="2">Uncharacterized protein</fullName>
    </submittedName>
</protein>
<accession>A0AAW5JTF3</accession>
<sequence length="202" mass="22128">MVGQYEFYSPDVLDAVRRKLTRRVEEENAGLASWRAAESQSESWKGQIKLDWREEKFTLRYSEQIKSSGSCVGSDTYTGIRGGKLFTGASLFAGVGMRREVSFGNPFQGVLIPVPDGGTVIQGRFTLSWAARLLLRGVLLLCLGIGWWMEAPLAFLGALLCMYQIVRGEVRADQCHGSEGLLQMLNEVAQGREGDTAGGTGV</sequence>
<keyword evidence="1" id="KW-0812">Transmembrane</keyword>
<keyword evidence="1" id="KW-0472">Membrane</keyword>
<organism evidence="2 3">
    <name type="scientific">Intestinimonas massiliensis</name>
    <name type="common">ex Afouda et al. 2020</name>
    <dbReference type="NCBI Taxonomy" id="1673721"/>
    <lineage>
        <taxon>Bacteria</taxon>
        <taxon>Bacillati</taxon>
        <taxon>Bacillota</taxon>
        <taxon>Clostridia</taxon>
        <taxon>Eubacteriales</taxon>
        <taxon>Intestinimonas</taxon>
    </lineage>
</organism>
<dbReference type="Proteomes" id="UP001204562">
    <property type="component" value="Unassembled WGS sequence"/>
</dbReference>
<feature type="transmembrane region" description="Helical" evidence="1">
    <location>
        <begin position="133"/>
        <end position="166"/>
    </location>
</feature>
<evidence type="ECO:0000256" key="1">
    <source>
        <dbReference type="SAM" id="Phobius"/>
    </source>
</evidence>
<evidence type="ECO:0000313" key="3">
    <source>
        <dbReference type="Proteomes" id="UP001204562"/>
    </source>
</evidence>
<keyword evidence="1" id="KW-1133">Transmembrane helix</keyword>
<comment type="caution">
    <text evidence="2">The sequence shown here is derived from an EMBL/GenBank/DDBJ whole genome shotgun (WGS) entry which is preliminary data.</text>
</comment>
<dbReference type="RefSeq" id="WP_256304224.1">
    <property type="nucleotide sequence ID" value="NZ_JANFYS010000021.1"/>
</dbReference>
<dbReference type="AlphaFoldDB" id="A0AAW5JTF3"/>
<gene>
    <name evidence="2" type="ORF">NE579_10515</name>
</gene>
<evidence type="ECO:0000313" key="2">
    <source>
        <dbReference type="EMBL" id="MCQ4770893.1"/>
    </source>
</evidence>
<proteinExistence type="predicted"/>